<dbReference type="AlphaFoldDB" id="A0A1J0VTZ2"/>
<keyword evidence="4" id="KW-1185">Reference proteome</keyword>
<dbReference type="PANTHER" id="PTHR40761:SF1">
    <property type="entry name" value="CONSERVED INTEGRAL MEMBRANE ALANINE VALINE AND LEUCINE RICH PROTEIN-RELATED"/>
    <property type="match status" value="1"/>
</dbReference>
<keyword evidence="1" id="KW-0472">Membrane</keyword>
<feature type="transmembrane region" description="Helical" evidence="1">
    <location>
        <begin position="255"/>
        <end position="275"/>
    </location>
</feature>
<dbReference type="NCBIfam" id="NF038012">
    <property type="entry name" value="DMT_1"/>
    <property type="match status" value="1"/>
</dbReference>
<evidence type="ECO:0000256" key="1">
    <source>
        <dbReference type="SAM" id="Phobius"/>
    </source>
</evidence>
<feature type="transmembrane region" description="Helical" evidence="1">
    <location>
        <begin position="191"/>
        <end position="213"/>
    </location>
</feature>
<feature type="transmembrane region" description="Helical" evidence="1">
    <location>
        <begin position="225"/>
        <end position="243"/>
    </location>
</feature>
<name>A0A1J0VTZ2_9NOCA</name>
<keyword evidence="2" id="KW-0732">Signal</keyword>
<keyword evidence="1" id="KW-1133">Transmembrane helix</keyword>
<feature type="signal peptide" evidence="2">
    <location>
        <begin position="1"/>
        <end position="22"/>
    </location>
</feature>
<proteinExistence type="predicted"/>
<evidence type="ECO:0000256" key="2">
    <source>
        <dbReference type="SAM" id="SignalP"/>
    </source>
</evidence>
<accession>A0A1J0VTZ2</accession>
<evidence type="ECO:0008006" key="5">
    <source>
        <dbReference type="Google" id="ProtNLM"/>
    </source>
</evidence>
<dbReference type="KEGG" id="nsl:BOX37_17945"/>
<evidence type="ECO:0000313" key="3">
    <source>
        <dbReference type="EMBL" id="APE35520.1"/>
    </source>
</evidence>
<feature type="chain" id="PRO_5038926003" description="Multidrug DMT transporter permease" evidence="2">
    <location>
        <begin position="23"/>
        <end position="290"/>
    </location>
</feature>
<sequence>MANHPIAAIVCALIASLLFAVAAVAQQRAAAAVPAGTALMGTLLRNPRWWAGIGGDAGGYAMQVVALAFGAVLVVQPILVSALVFALPLSAWLNGQRISARAATAALILCAALALFLIVGNPTVGEDTAPFREWLAPLAILLGVVAVATLVGLLITDRSGRALALGLAGGALFGLAAALTDRVVALFGDGLGAVLGGWQTWALVAAGLLGLYLQQRVFQVGPLSASLPAATIAEPLAAAFLGLTALGEHVRTDGAGLLVVVVCVMVMCVATVALCRTSAVARTGADEQVR</sequence>
<keyword evidence="1" id="KW-0812">Transmembrane</keyword>
<feature type="transmembrane region" description="Helical" evidence="1">
    <location>
        <begin position="98"/>
        <end position="119"/>
    </location>
</feature>
<dbReference type="RefSeq" id="WP_071928708.1">
    <property type="nucleotide sequence ID" value="NZ_CP018082.1"/>
</dbReference>
<feature type="transmembrane region" description="Helical" evidence="1">
    <location>
        <begin position="134"/>
        <end position="155"/>
    </location>
</feature>
<organism evidence="3 4">
    <name type="scientific">Nocardia mangyaensis</name>
    <dbReference type="NCBI Taxonomy" id="2213200"/>
    <lineage>
        <taxon>Bacteria</taxon>
        <taxon>Bacillati</taxon>
        <taxon>Actinomycetota</taxon>
        <taxon>Actinomycetes</taxon>
        <taxon>Mycobacteriales</taxon>
        <taxon>Nocardiaceae</taxon>
        <taxon>Nocardia</taxon>
    </lineage>
</organism>
<reference evidence="3" key="1">
    <citation type="submission" date="2016-11" db="EMBL/GenBank/DDBJ databases">
        <authorList>
            <person name="Jaros S."/>
            <person name="Januszkiewicz K."/>
            <person name="Wedrychowicz H."/>
        </authorList>
    </citation>
    <scope>NUCLEOTIDE SEQUENCE [LARGE SCALE GENOMIC DNA]</scope>
    <source>
        <strain evidence="3">Y48</strain>
    </source>
</reference>
<dbReference type="PANTHER" id="PTHR40761">
    <property type="entry name" value="CONSERVED INTEGRAL MEMBRANE ALANINE VALINE AND LEUCINE RICH PROTEIN-RELATED"/>
    <property type="match status" value="1"/>
</dbReference>
<feature type="transmembrane region" description="Helical" evidence="1">
    <location>
        <begin position="60"/>
        <end position="86"/>
    </location>
</feature>
<dbReference type="Proteomes" id="UP000183810">
    <property type="component" value="Chromosome"/>
</dbReference>
<dbReference type="EMBL" id="CP018082">
    <property type="protein sequence ID" value="APE35520.1"/>
    <property type="molecule type" value="Genomic_DNA"/>
</dbReference>
<feature type="transmembrane region" description="Helical" evidence="1">
    <location>
        <begin position="162"/>
        <end position="179"/>
    </location>
</feature>
<protein>
    <recommendedName>
        <fullName evidence="5">Multidrug DMT transporter permease</fullName>
    </recommendedName>
</protein>
<gene>
    <name evidence="3" type="ORF">BOX37_17945</name>
</gene>
<evidence type="ECO:0000313" key="4">
    <source>
        <dbReference type="Proteomes" id="UP000183810"/>
    </source>
</evidence>